<keyword evidence="3" id="KW-1185">Reference proteome</keyword>
<sequence>MFSKVQFTNEQRELLISEVQSRPILWNDRHPEYKKTDKTNKMWEKIGKVVGFSGTIVKAKWKNLKDKFRVELQKIPIVKVGSHSALRVAWSVYIPRNNPRKVPRDNLARLCDQTEQQVSPRHVSFWNHQFLSIVIGTLF</sequence>
<dbReference type="SMART" id="SM00595">
    <property type="entry name" value="MADF"/>
    <property type="match status" value="1"/>
</dbReference>
<dbReference type="GO" id="GO:0006357">
    <property type="term" value="P:regulation of transcription by RNA polymerase II"/>
    <property type="evidence" value="ECO:0007669"/>
    <property type="project" value="TreeGrafter"/>
</dbReference>
<evidence type="ECO:0000313" key="2">
    <source>
        <dbReference type="EMBL" id="CAI6355478.1"/>
    </source>
</evidence>
<evidence type="ECO:0000259" key="1">
    <source>
        <dbReference type="PROSITE" id="PS51029"/>
    </source>
</evidence>
<reference evidence="2 3" key="1">
    <citation type="submission" date="2023-01" db="EMBL/GenBank/DDBJ databases">
        <authorList>
            <person name="Whitehead M."/>
        </authorList>
    </citation>
    <scope>NUCLEOTIDE SEQUENCE [LARGE SCALE GENOMIC DNA]</scope>
</reference>
<dbReference type="GO" id="GO:0005667">
    <property type="term" value="C:transcription regulator complex"/>
    <property type="evidence" value="ECO:0007669"/>
    <property type="project" value="TreeGrafter"/>
</dbReference>
<dbReference type="EMBL" id="CARXXK010000002">
    <property type="protein sequence ID" value="CAI6355478.1"/>
    <property type="molecule type" value="Genomic_DNA"/>
</dbReference>
<name>A0AAV0WI79_9HEMI</name>
<evidence type="ECO:0000313" key="3">
    <source>
        <dbReference type="Proteomes" id="UP001160148"/>
    </source>
</evidence>
<proteinExistence type="predicted"/>
<feature type="domain" description="MADF" evidence="1">
    <location>
        <begin position="14"/>
        <end position="104"/>
    </location>
</feature>
<dbReference type="Proteomes" id="UP001160148">
    <property type="component" value="Unassembled WGS sequence"/>
</dbReference>
<dbReference type="InterPro" id="IPR039353">
    <property type="entry name" value="TF_Adf1"/>
</dbReference>
<dbReference type="PROSITE" id="PS51029">
    <property type="entry name" value="MADF"/>
    <property type="match status" value="1"/>
</dbReference>
<dbReference type="PANTHER" id="PTHR12243:SF69">
    <property type="entry name" value="SI:CH73-59F11.3"/>
    <property type="match status" value="1"/>
</dbReference>
<gene>
    <name evidence="2" type="ORF">MEUPH1_LOCUS11324</name>
</gene>
<dbReference type="InterPro" id="IPR006578">
    <property type="entry name" value="MADF-dom"/>
</dbReference>
<dbReference type="PANTHER" id="PTHR12243">
    <property type="entry name" value="MADF DOMAIN TRANSCRIPTION FACTOR"/>
    <property type="match status" value="1"/>
</dbReference>
<comment type="caution">
    <text evidence="2">The sequence shown here is derived from an EMBL/GenBank/DDBJ whole genome shotgun (WGS) entry which is preliminary data.</text>
</comment>
<dbReference type="AlphaFoldDB" id="A0AAV0WI79"/>
<dbReference type="Pfam" id="PF10545">
    <property type="entry name" value="MADF_DNA_bdg"/>
    <property type="match status" value="1"/>
</dbReference>
<protein>
    <recommendedName>
        <fullName evidence="1">MADF domain-containing protein</fullName>
    </recommendedName>
</protein>
<accession>A0AAV0WI79</accession>
<dbReference type="GO" id="GO:0005634">
    <property type="term" value="C:nucleus"/>
    <property type="evidence" value="ECO:0007669"/>
    <property type="project" value="TreeGrafter"/>
</dbReference>
<organism evidence="2 3">
    <name type="scientific">Macrosiphum euphorbiae</name>
    <name type="common">potato aphid</name>
    <dbReference type="NCBI Taxonomy" id="13131"/>
    <lineage>
        <taxon>Eukaryota</taxon>
        <taxon>Metazoa</taxon>
        <taxon>Ecdysozoa</taxon>
        <taxon>Arthropoda</taxon>
        <taxon>Hexapoda</taxon>
        <taxon>Insecta</taxon>
        <taxon>Pterygota</taxon>
        <taxon>Neoptera</taxon>
        <taxon>Paraneoptera</taxon>
        <taxon>Hemiptera</taxon>
        <taxon>Sternorrhyncha</taxon>
        <taxon>Aphidomorpha</taxon>
        <taxon>Aphidoidea</taxon>
        <taxon>Aphididae</taxon>
        <taxon>Macrosiphini</taxon>
        <taxon>Macrosiphum</taxon>
    </lineage>
</organism>